<proteinExistence type="predicted"/>
<keyword evidence="6" id="KW-1185">Reference proteome</keyword>
<dbReference type="Proteomes" id="UP001183388">
    <property type="component" value="Unassembled WGS sequence"/>
</dbReference>
<evidence type="ECO:0000313" key="6">
    <source>
        <dbReference type="Proteomes" id="UP001183388"/>
    </source>
</evidence>
<keyword evidence="2" id="KW-0238">DNA-binding</keyword>
<dbReference type="PANTHER" id="PTHR43132">
    <property type="entry name" value="ARSENICAL RESISTANCE OPERON REPRESSOR ARSR-RELATED"/>
    <property type="match status" value="1"/>
</dbReference>
<feature type="domain" description="HTH arsR-type" evidence="4">
    <location>
        <begin position="249"/>
        <end position="323"/>
    </location>
</feature>
<evidence type="ECO:0000259" key="4">
    <source>
        <dbReference type="SMART" id="SM00418"/>
    </source>
</evidence>
<reference evidence="6" key="1">
    <citation type="submission" date="2023-07" db="EMBL/GenBank/DDBJ databases">
        <title>30 novel species of actinomycetes from the DSMZ collection.</title>
        <authorList>
            <person name="Nouioui I."/>
        </authorList>
    </citation>
    <scope>NUCLEOTIDE SEQUENCE [LARGE SCALE GENOMIC DNA]</scope>
    <source>
        <strain evidence="6">DSM 44917</strain>
    </source>
</reference>
<organism evidence="5 6">
    <name type="scientific">Streptomyces boetiae</name>
    <dbReference type="NCBI Taxonomy" id="3075541"/>
    <lineage>
        <taxon>Bacteria</taxon>
        <taxon>Bacillati</taxon>
        <taxon>Actinomycetota</taxon>
        <taxon>Actinomycetes</taxon>
        <taxon>Kitasatosporales</taxon>
        <taxon>Streptomycetaceae</taxon>
        <taxon>Streptomyces</taxon>
    </lineage>
</organism>
<dbReference type="PANTHER" id="PTHR43132:SF6">
    <property type="entry name" value="HTH-TYPE TRANSCRIPTIONAL REPRESSOR CZRA"/>
    <property type="match status" value="1"/>
</dbReference>
<dbReference type="Gene3D" id="1.10.10.10">
    <property type="entry name" value="Winged helix-like DNA-binding domain superfamily/Winged helix DNA-binding domain"/>
    <property type="match status" value="1"/>
</dbReference>
<dbReference type="InterPro" id="IPR036388">
    <property type="entry name" value="WH-like_DNA-bd_sf"/>
</dbReference>
<evidence type="ECO:0000313" key="5">
    <source>
        <dbReference type="EMBL" id="MDT0307434.1"/>
    </source>
</evidence>
<keyword evidence="3" id="KW-0804">Transcription</keyword>
<dbReference type="InterPro" id="IPR051011">
    <property type="entry name" value="Metal_resp_trans_reg"/>
</dbReference>
<dbReference type="Pfam" id="PF12840">
    <property type="entry name" value="HTH_20"/>
    <property type="match status" value="1"/>
</dbReference>
<evidence type="ECO:0000256" key="2">
    <source>
        <dbReference type="ARBA" id="ARBA00023125"/>
    </source>
</evidence>
<name>A0ABU2L778_9ACTN</name>
<dbReference type="EMBL" id="JAVREN010000011">
    <property type="protein sequence ID" value="MDT0307434.1"/>
    <property type="molecule type" value="Genomic_DNA"/>
</dbReference>
<gene>
    <name evidence="5" type="ORF">RM780_10715</name>
</gene>
<dbReference type="CDD" id="cd00090">
    <property type="entry name" value="HTH_ARSR"/>
    <property type="match status" value="1"/>
</dbReference>
<keyword evidence="1" id="KW-0805">Transcription regulation</keyword>
<dbReference type="RefSeq" id="WP_311630380.1">
    <property type="nucleotide sequence ID" value="NZ_JAVREN010000011.1"/>
</dbReference>
<dbReference type="SUPFAM" id="SSF46785">
    <property type="entry name" value="Winged helix' DNA-binding domain"/>
    <property type="match status" value="1"/>
</dbReference>
<dbReference type="SMART" id="SM00418">
    <property type="entry name" value="HTH_ARSR"/>
    <property type="match status" value="1"/>
</dbReference>
<comment type="caution">
    <text evidence="5">The sequence shown here is derived from an EMBL/GenBank/DDBJ whole genome shotgun (WGS) entry which is preliminary data.</text>
</comment>
<evidence type="ECO:0000256" key="1">
    <source>
        <dbReference type="ARBA" id="ARBA00023015"/>
    </source>
</evidence>
<evidence type="ECO:0000256" key="3">
    <source>
        <dbReference type="ARBA" id="ARBA00023163"/>
    </source>
</evidence>
<sequence length="327" mass="35668">MGVWLIGVDALARGRFAVSALAETVAALIGLARGGGSRPGRERWRQVHAPAFEERLARDPFAAAFVSDVLGPRWLPDFLVTPPLPGDRTFDDELRRLRATPARSALAHIVEALDGAPLPRALLVPDLPDRVAELLDWVWTRTVRPEWPRYRRLFEADIATRTQSLTSGGWAAALSGLRPGMRWLGDGRLRVNAYPYPPREISGAQLLFIPTTAPRGWVGRDEPRRYAITYPCSGLLAEPGAGRRVPEEALGRLIGPTRAAILTQLGAPKSTTQLVALTGYTLGSVGGHLKVLLEARLVHRRRSGRVVLYHRTPLGDSLVGDGPPQLG</sequence>
<dbReference type="InterPro" id="IPR001845">
    <property type="entry name" value="HTH_ArsR_DNA-bd_dom"/>
</dbReference>
<dbReference type="InterPro" id="IPR011991">
    <property type="entry name" value="ArsR-like_HTH"/>
</dbReference>
<accession>A0ABU2L778</accession>
<dbReference type="InterPro" id="IPR036390">
    <property type="entry name" value="WH_DNA-bd_sf"/>
</dbReference>
<protein>
    <submittedName>
        <fullName evidence="5">Helix-turn-helix transcriptional regulator</fullName>
    </submittedName>
</protein>